<evidence type="ECO:0000313" key="2">
    <source>
        <dbReference type="EMBL" id="KAK1936210.1"/>
    </source>
</evidence>
<feature type="compositionally biased region" description="Basic and acidic residues" evidence="1">
    <location>
        <begin position="119"/>
        <end position="131"/>
    </location>
</feature>
<reference evidence="2" key="2">
    <citation type="submission" date="2021-05" db="EMBL/GenBank/DDBJ databases">
        <authorList>
            <person name="Pain A."/>
        </authorList>
    </citation>
    <scope>NUCLEOTIDE SEQUENCE</scope>
    <source>
        <strain evidence="2">1802A</strain>
    </source>
</reference>
<gene>
    <name evidence="2" type="ORF">X943_002099</name>
</gene>
<protein>
    <submittedName>
        <fullName evidence="2">Uncharacterized protein</fullName>
    </submittedName>
</protein>
<evidence type="ECO:0000313" key="3">
    <source>
        <dbReference type="Proteomes" id="UP001195914"/>
    </source>
</evidence>
<proteinExistence type="predicted"/>
<dbReference type="Proteomes" id="UP001195914">
    <property type="component" value="Unassembled WGS sequence"/>
</dbReference>
<accession>A0AAD9GD91</accession>
<feature type="region of interest" description="Disordered" evidence="1">
    <location>
        <begin position="119"/>
        <end position="149"/>
    </location>
</feature>
<name>A0AAD9GD91_BABDI</name>
<comment type="caution">
    <text evidence="2">The sequence shown here is derived from an EMBL/GenBank/DDBJ whole genome shotgun (WGS) entry which is preliminary data.</text>
</comment>
<reference evidence="2" key="1">
    <citation type="journal article" date="2014" name="Nucleic Acids Res.">
        <title>The evolutionary dynamics of variant antigen genes in Babesia reveal a history of genomic innovation underlying host-parasite interaction.</title>
        <authorList>
            <person name="Jackson A.P."/>
            <person name="Otto T.D."/>
            <person name="Darby A."/>
            <person name="Ramaprasad A."/>
            <person name="Xia D."/>
            <person name="Echaide I.E."/>
            <person name="Farber M."/>
            <person name="Gahlot S."/>
            <person name="Gamble J."/>
            <person name="Gupta D."/>
            <person name="Gupta Y."/>
            <person name="Jackson L."/>
            <person name="Malandrin L."/>
            <person name="Malas T.B."/>
            <person name="Moussa E."/>
            <person name="Nair M."/>
            <person name="Reid A.J."/>
            <person name="Sanders M."/>
            <person name="Sharma J."/>
            <person name="Tracey A."/>
            <person name="Quail M.A."/>
            <person name="Weir W."/>
            <person name="Wastling J.M."/>
            <person name="Hall N."/>
            <person name="Willadsen P."/>
            <person name="Lingelbach K."/>
            <person name="Shiels B."/>
            <person name="Tait A."/>
            <person name="Berriman M."/>
            <person name="Allred D.R."/>
            <person name="Pain A."/>
        </authorList>
    </citation>
    <scope>NUCLEOTIDE SEQUENCE</scope>
    <source>
        <strain evidence="2">1802A</strain>
    </source>
</reference>
<evidence type="ECO:0000256" key="1">
    <source>
        <dbReference type="SAM" id="MobiDB-lite"/>
    </source>
</evidence>
<keyword evidence="3" id="KW-1185">Reference proteome</keyword>
<dbReference type="EMBL" id="JAHBMH010000044">
    <property type="protein sequence ID" value="KAK1936210.1"/>
    <property type="molecule type" value="Genomic_DNA"/>
</dbReference>
<organism evidence="2 3">
    <name type="scientific">Babesia divergens</name>
    <dbReference type="NCBI Taxonomy" id="32595"/>
    <lineage>
        <taxon>Eukaryota</taxon>
        <taxon>Sar</taxon>
        <taxon>Alveolata</taxon>
        <taxon>Apicomplexa</taxon>
        <taxon>Aconoidasida</taxon>
        <taxon>Piroplasmida</taxon>
        <taxon>Babesiidae</taxon>
        <taxon>Babesia</taxon>
    </lineage>
</organism>
<sequence length="1614" mass="182924">MATWERRGWLYEFRRSLKAPLDALEFAKFAISYNPHGSGRHISVTKGIEESREHQESTCSSTGSVSATGCKGVTIGSVADVYSCGASAFVQTRDVQLDLAKIYLLLSTARKKLGYARDRPADKVGGDRASDGGHSGVGEDSDTADEGRQQCPDLLGDVVRKFERYVVICMALAEKCPLEGAPKQDSHTLETPTLHNQQRKQQHSVANFRLNPIKYRTLAGNSETDTDVRIAIADTNHATILSWDFYKDATCTDIFKLLCYALALGNFEAYNVILQNHDKCMLKHVQDNWRVLLSYVPVVCKYNKCRDVIEQVFNNPRRMSENDCINAIDWTMWRSYLILKATQCSYYLLLKFLKTMASIFADVKAHDASLRSRIDVMLCMVSLVKQYVIYRSFKTSLSMGLKQLEETEYLTFITYIQLNATDKLQLFVDCIELPSGDPGDCECDEMYKDKYHIYTSCLYCETLNGINTLTTFLRLIKIVDGDRSFENQLSPSNPEFSTMLEAVKRCAYASVNDYMEGIYRKFCGTLNTEAFKLLYVLTQAMILTGFHQKVHIVVLRILYNGDSAYNVLENHFVFKSIVTSLEVEDYATGYLTQKNDAETDEIVVALQDSYLDKMLMARCPNVQSNSGSLHVSPQYAEFRKCMEQANTKVTFSLAMQAVKCQLSFVEAVLNLLSLVGALPSREHNLHIGMDELTEALGDSGKALLLVQRLLVYLMQHGLSVDNFRNCIYALQDIAAYISGISVNDLHMMFFYTICICSENVQYLESQCSVWLALSSKSAKDVLMFVKASLCSVKATVYRLSTQPHLNFAFSKLIMDISCKLPEDTCDLQYLKRPLSRTVMDIHGILGVYLKIIGMNWEGDILSDGYNALALIGDAYSNAHDEILRELRNLGLLQRVSTVLQSFNCDYEGMHMPKNTLAYGLYNNRSELVENALSSLVHACAKKNDGLIPACETYWTLFIFDAVLRTQFSNGTGVQYGADETLKTLHHIKTTAVLMLPREIRNDVEEVIDVLIWALQDGHTRGTGEPKSLGNAALSEIATILFGSSYMKSMDFVGLAKLCGQTGRGELPQLASFITEQICGYPKWQDDAFNETHALNASQITLFEVLTGPDCNSDTEPRKWSDVKVNDLVVRSCILKLLSKVNLAKIEVCQGDKMKISFDKLTHRFTGNTASGLLSKALGKAETGLSSITMKKMQFETLKGKLFTFSKKSAENFNGCFLPVLNFYNTAVLCITDYDLSNVDGSGANDVMKWRSVSQLELLQLLQVDLQLGVMRLLEMCDFTLNTVFVEQLHLVFHNFNVNQCLSVLDTLATHLSRLGWPQSILIHLDAIRKFLNSFCSFPSETDVYIGRFIASSTYRVALFSDVADYVADNMKEFLHIYVCLDALFSCQDFGPQSPRRSRVGFNMKEVMDALWTDKPIPEEHVEILDPLLMKEYVCVLMKSFEKTFWGSNLMELMQKFKSVEPDFLQIQEQYRDCLLSLQDEYNRKRIHRAEHWLYWRKLVYRFLVIYPEEEASFNRLFKPASMALIRMLEVIHRTTDGIDIVEVDNFEMFKKQLAQKLTLNNYFQVLSAMRHVDMTAAKMLLEAVKAHVSSANRAHYFDAARALYNFDVNSARQW</sequence>